<dbReference type="Proteomes" id="UP000023541">
    <property type="component" value="Unassembled WGS sequence"/>
</dbReference>
<gene>
    <name evidence="1" type="ORF">ATO12_17150</name>
</gene>
<protein>
    <recommendedName>
        <fullName evidence="3">HEPN domain-containing protein</fullName>
    </recommendedName>
</protein>
<accession>A0A023BV54</accession>
<sequence>MKEVFARNDQHYTKLAFLNWRTDGEDISNFLVLADGFLSSSILLLKKCLKKNKDKKADKIIFPILHNANHGIELYLKAITWKLNELLRNGRRIEGGHDIKQIYAVVKARIIEFGIDDKGKDFKEVTKELDFYITELYKKLKDDKGKKNLDFSRYPISNGYMKHFYAGVWENIEVDMINLLEIYQRIYDSLEDLTAYYYHEEFNL</sequence>
<reference evidence="1 2" key="1">
    <citation type="submission" date="2014-04" db="EMBL/GenBank/DDBJ databases">
        <title>Aquimarina sp. 22II-S11-z7 Genome Sequencing.</title>
        <authorList>
            <person name="Lai Q."/>
        </authorList>
    </citation>
    <scope>NUCLEOTIDE SEQUENCE [LARGE SCALE GENOMIC DNA]</scope>
    <source>
        <strain evidence="1 2">22II-S11-z7</strain>
    </source>
</reference>
<dbReference type="OrthoDB" id="7063737at2"/>
<keyword evidence="2" id="KW-1185">Reference proteome</keyword>
<comment type="caution">
    <text evidence="1">The sequence shown here is derived from an EMBL/GenBank/DDBJ whole genome shotgun (WGS) entry which is preliminary data.</text>
</comment>
<organism evidence="1 2">
    <name type="scientific">Aquimarina atlantica</name>
    <dbReference type="NCBI Taxonomy" id="1317122"/>
    <lineage>
        <taxon>Bacteria</taxon>
        <taxon>Pseudomonadati</taxon>
        <taxon>Bacteroidota</taxon>
        <taxon>Flavobacteriia</taxon>
        <taxon>Flavobacteriales</taxon>
        <taxon>Flavobacteriaceae</taxon>
        <taxon>Aquimarina</taxon>
    </lineage>
</organism>
<evidence type="ECO:0000313" key="1">
    <source>
        <dbReference type="EMBL" id="EZH73663.1"/>
    </source>
</evidence>
<evidence type="ECO:0008006" key="3">
    <source>
        <dbReference type="Google" id="ProtNLM"/>
    </source>
</evidence>
<evidence type="ECO:0000313" key="2">
    <source>
        <dbReference type="Proteomes" id="UP000023541"/>
    </source>
</evidence>
<dbReference type="RefSeq" id="WP_034242410.1">
    <property type="nucleotide sequence ID" value="NZ_AQRA01000005.1"/>
</dbReference>
<name>A0A023BV54_9FLAO</name>
<dbReference type="STRING" id="1317122.ATO12_17150"/>
<dbReference type="eggNOG" id="ENOG5033VXZ">
    <property type="taxonomic scope" value="Bacteria"/>
</dbReference>
<dbReference type="AlphaFoldDB" id="A0A023BV54"/>
<proteinExistence type="predicted"/>
<dbReference type="EMBL" id="AQRA01000005">
    <property type="protein sequence ID" value="EZH73663.1"/>
    <property type="molecule type" value="Genomic_DNA"/>
</dbReference>